<organism evidence="1">
    <name type="scientific">Pundamilia nyererei</name>
    <dbReference type="NCBI Taxonomy" id="303518"/>
    <lineage>
        <taxon>Eukaryota</taxon>
        <taxon>Metazoa</taxon>
        <taxon>Chordata</taxon>
        <taxon>Craniata</taxon>
        <taxon>Vertebrata</taxon>
        <taxon>Euteleostomi</taxon>
        <taxon>Actinopterygii</taxon>
        <taxon>Neopterygii</taxon>
        <taxon>Teleostei</taxon>
        <taxon>Neoteleostei</taxon>
        <taxon>Acanthomorphata</taxon>
        <taxon>Ovalentaria</taxon>
        <taxon>Cichlomorphae</taxon>
        <taxon>Cichliformes</taxon>
        <taxon>Cichlidae</taxon>
        <taxon>African cichlids</taxon>
        <taxon>Pseudocrenilabrinae</taxon>
        <taxon>Haplochromini</taxon>
        <taxon>Pundamilia</taxon>
    </lineage>
</organism>
<reference evidence="1" key="1">
    <citation type="submission" date="2023-09" db="UniProtKB">
        <authorList>
            <consortium name="Ensembl"/>
        </authorList>
    </citation>
    <scope>IDENTIFICATION</scope>
</reference>
<accession>A0A3B4GBQ3</accession>
<dbReference type="AlphaFoldDB" id="A0A3B4GBQ3"/>
<name>A0A3B4GBQ3_9CICH</name>
<dbReference type="GO" id="GO:0016616">
    <property type="term" value="F:oxidoreductase activity, acting on the CH-OH group of donors, NAD or NADP as acceptor"/>
    <property type="evidence" value="ECO:0007669"/>
    <property type="project" value="InterPro"/>
</dbReference>
<evidence type="ECO:0008006" key="2">
    <source>
        <dbReference type="Google" id="ProtNLM"/>
    </source>
</evidence>
<dbReference type="GeneTree" id="ENSGT00940000181371"/>
<dbReference type="Gene3D" id="3.90.110.10">
    <property type="entry name" value="Lactate dehydrogenase/glycoside hydrolase, family 4, C-terminal"/>
    <property type="match status" value="1"/>
</dbReference>
<protein>
    <recommendedName>
        <fullName evidence="2">Lactate/malate dehydrogenase C-terminal domain-containing protein</fullName>
    </recommendedName>
</protein>
<sequence length="62" mass="6715">LVKEGLKKTICTNYSEVFLSLPCIMGVNGSTRLAGVSLGQEEDSKLRNSVTSLSNLMAQLRI</sequence>
<dbReference type="InterPro" id="IPR015955">
    <property type="entry name" value="Lactate_DH/Glyco_Ohase_4_C"/>
</dbReference>
<dbReference type="STRING" id="303518.ENSPNYP00000020357"/>
<dbReference type="SUPFAM" id="SSF56327">
    <property type="entry name" value="LDH C-terminal domain-like"/>
    <property type="match status" value="1"/>
</dbReference>
<dbReference type="Ensembl" id="ENSPNYT00000020858.1">
    <property type="protein sequence ID" value="ENSPNYP00000020357.1"/>
    <property type="gene ID" value="ENSPNYG00000015410.1"/>
</dbReference>
<proteinExistence type="predicted"/>
<evidence type="ECO:0000313" key="1">
    <source>
        <dbReference type="Ensembl" id="ENSPNYP00000020357.1"/>
    </source>
</evidence>